<dbReference type="InterPro" id="IPR051781">
    <property type="entry name" value="Metallo-dep_Hydrolase"/>
</dbReference>
<reference evidence="2 3" key="1">
    <citation type="journal article" date="2019" name="Int. J. Syst. Evol. Microbiol.">
        <title>The Global Catalogue of Microorganisms (GCM) 10K type strain sequencing project: providing services to taxonomists for standard genome sequencing and annotation.</title>
        <authorList>
            <consortium name="The Broad Institute Genomics Platform"/>
            <consortium name="The Broad Institute Genome Sequencing Center for Infectious Disease"/>
            <person name="Wu L."/>
            <person name="Ma J."/>
        </authorList>
    </citation>
    <scope>NUCLEOTIDE SEQUENCE [LARGE SCALE GENOMIC DNA]</scope>
    <source>
        <strain evidence="2 3">JCM 17504</strain>
    </source>
</reference>
<proteinExistence type="predicted"/>
<dbReference type="Gene3D" id="2.30.40.10">
    <property type="entry name" value="Urease, subunit C, domain 1"/>
    <property type="match status" value="1"/>
</dbReference>
<accession>A0AAV3UHH8</accession>
<protein>
    <submittedName>
        <fullName evidence="2">Amidohydrolase family protein</fullName>
    </submittedName>
</protein>
<dbReference type="EMBL" id="BAABKX010000007">
    <property type="protein sequence ID" value="GAA5049780.1"/>
    <property type="molecule type" value="Genomic_DNA"/>
</dbReference>
<comment type="caution">
    <text evidence="2">The sequence shown here is derived from an EMBL/GenBank/DDBJ whole genome shotgun (WGS) entry which is preliminary data.</text>
</comment>
<dbReference type="PANTHER" id="PTHR43135:SF3">
    <property type="entry name" value="ALPHA-D-RIBOSE 1-METHYLPHOSPHONATE 5-TRIPHOSPHATE DIPHOSPHATASE"/>
    <property type="match status" value="1"/>
</dbReference>
<dbReference type="CDD" id="cd01299">
    <property type="entry name" value="Met_dep_hydrolase_A"/>
    <property type="match status" value="1"/>
</dbReference>
<dbReference type="InterPro" id="IPR032466">
    <property type="entry name" value="Metal_Hydrolase"/>
</dbReference>
<evidence type="ECO:0000259" key="1">
    <source>
        <dbReference type="Pfam" id="PF01979"/>
    </source>
</evidence>
<organism evidence="2 3">
    <name type="scientific">Haladaptatus pallidirubidus</name>
    <dbReference type="NCBI Taxonomy" id="1008152"/>
    <lineage>
        <taxon>Archaea</taxon>
        <taxon>Methanobacteriati</taxon>
        <taxon>Methanobacteriota</taxon>
        <taxon>Stenosarchaea group</taxon>
        <taxon>Halobacteria</taxon>
        <taxon>Halobacteriales</taxon>
        <taxon>Haladaptataceae</taxon>
        <taxon>Haladaptatus</taxon>
    </lineage>
</organism>
<dbReference type="PANTHER" id="PTHR43135">
    <property type="entry name" value="ALPHA-D-RIBOSE 1-METHYLPHOSPHONATE 5-TRIPHOSPHATE DIPHOSPHATASE"/>
    <property type="match status" value="1"/>
</dbReference>
<dbReference type="RefSeq" id="WP_227777335.1">
    <property type="nucleotide sequence ID" value="NZ_BAABKX010000007.1"/>
</dbReference>
<feature type="domain" description="Amidohydrolase-related" evidence="1">
    <location>
        <begin position="53"/>
        <end position="384"/>
    </location>
</feature>
<evidence type="ECO:0000313" key="3">
    <source>
        <dbReference type="Proteomes" id="UP001501729"/>
    </source>
</evidence>
<dbReference type="InterPro" id="IPR011059">
    <property type="entry name" value="Metal-dep_hydrolase_composite"/>
</dbReference>
<dbReference type="Proteomes" id="UP001501729">
    <property type="component" value="Unassembled WGS sequence"/>
</dbReference>
<dbReference type="InterPro" id="IPR057744">
    <property type="entry name" value="OTAase-like"/>
</dbReference>
<name>A0AAV3UHH8_9EURY</name>
<dbReference type="AlphaFoldDB" id="A0AAV3UHH8"/>
<keyword evidence="3" id="KW-1185">Reference proteome</keyword>
<gene>
    <name evidence="2" type="ORF">GCM10025751_22980</name>
</gene>
<sequence>MPEFDLLCHGDLWDAVRGRRNDRWLAIRDGDLVGEFEEQPGDARDIRTATLFTPGLIDMHVHLVWDGTDDPVTTLTAETESELTIRAIENAQRQLRSGVTTVRDLGSPHDIAITVGRAIQSGQVSGPRTIASGRTIIISDGHDPFWGIESDGVDACRQAVRRLRGAGAEVIKVSATGGVYGQAIGEDPGAAELSLDELTAIVDEASRFDLPVAAHAVGIEGIRNAVKAGVDTLEHGNFMDEETLSQLVEDDIAYDPTLFVYREIATGSAPEYARANAERVVDHHWEVTKRAIDADARLLAGSDAGSPSTPHPSLHRELQCLVENGLNEERALAAATYNAAKELSRPEIGTLESGTSADIVGFDDDPLRGIISANSSSVVVKDGELV</sequence>
<dbReference type="Pfam" id="PF01979">
    <property type="entry name" value="Amidohydro_1"/>
    <property type="match status" value="1"/>
</dbReference>
<dbReference type="GO" id="GO:0016810">
    <property type="term" value="F:hydrolase activity, acting on carbon-nitrogen (but not peptide) bonds"/>
    <property type="evidence" value="ECO:0007669"/>
    <property type="project" value="InterPro"/>
</dbReference>
<dbReference type="InterPro" id="IPR006680">
    <property type="entry name" value="Amidohydro-rel"/>
</dbReference>
<dbReference type="Gene3D" id="3.20.20.140">
    <property type="entry name" value="Metal-dependent hydrolases"/>
    <property type="match status" value="1"/>
</dbReference>
<evidence type="ECO:0000313" key="2">
    <source>
        <dbReference type="EMBL" id="GAA5049780.1"/>
    </source>
</evidence>
<dbReference type="GeneID" id="68615447"/>
<dbReference type="SUPFAM" id="SSF51556">
    <property type="entry name" value="Metallo-dependent hydrolases"/>
    <property type="match status" value="1"/>
</dbReference>